<name>A0A9P4KA91_9PLEO</name>
<feature type="region of interest" description="Disordered" evidence="1">
    <location>
        <begin position="1"/>
        <end position="39"/>
    </location>
</feature>
<organism evidence="2 3">
    <name type="scientific">Lojkania enalia</name>
    <dbReference type="NCBI Taxonomy" id="147567"/>
    <lineage>
        <taxon>Eukaryota</taxon>
        <taxon>Fungi</taxon>
        <taxon>Dikarya</taxon>
        <taxon>Ascomycota</taxon>
        <taxon>Pezizomycotina</taxon>
        <taxon>Dothideomycetes</taxon>
        <taxon>Pleosporomycetidae</taxon>
        <taxon>Pleosporales</taxon>
        <taxon>Pleosporales incertae sedis</taxon>
        <taxon>Lojkania</taxon>
    </lineage>
</organism>
<accession>A0A9P4KA91</accession>
<proteinExistence type="predicted"/>
<evidence type="ECO:0000256" key="1">
    <source>
        <dbReference type="SAM" id="MobiDB-lite"/>
    </source>
</evidence>
<dbReference type="AlphaFoldDB" id="A0A9P4KA91"/>
<evidence type="ECO:0000313" key="2">
    <source>
        <dbReference type="EMBL" id="KAF2264725.1"/>
    </source>
</evidence>
<reference evidence="3" key="1">
    <citation type="journal article" date="2020" name="Stud. Mycol.">
        <title>101 Dothideomycetes genomes: A test case for predicting lifestyles and emergence of pathogens.</title>
        <authorList>
            <person name="Haridas S."/>
            <person name="Albert R."/>
            <person name="Binder M."/>
            <person name="Bloem J."/>
            <person name="LaButti K."/>
            <person name="Salamov A."/>
            <person name="Andreopoulos B."/>
            <person name="Baker S."/>
            <person name="Barry K."/>
            <person name="Bills G."/>
            <person name="Bluhm B."/>
            <person name="Cannon C."/>
            <person name="Castanera R."/>
            <person name="Culley D."/>
            <person name="Daum C."/>
            <person name="Ezra D."/>
            <person name="Gonzalez J."/>
            <person name="Henrissat B."/>
            <person name="Kuo A."/>
            <person name="Liang C."/>
            <person name="Lipzen A."/>
            <person name="Lutzoni F."/>
            <person name="Magnuson J."/>
            <person name="Mondo S."/>
            <person name="Nolan M."/>
            <person name="Ohm R."/>
            <person name="Pangilinan J."/>
            <person name="Park H.-J."/>
            <person name="Ramirez L."/>
            <person name="Alfaro M."/>
            <person name="Sun H."/>
            <person name="Tritt A."/>
            <person name="Yoshinaga Y."/>
            <person name="Zwiers L.-H."/>
            <person name="Turgeon B."/>
            <person name="Goodwin S."/>
            <person name="Spatafora J."/>
            <person name="Crous P."/>
            <person name="Grigoriev I."/>
        </authorList>
    </citation>
    <scope>NUCLEOTIDE SEQUENCE [LARGE SCALE GENOMIC DNA]</scope>
    <source>
        <strain evidence="3">CBS 304.66</strain>
    </source>
</reference>
<gene>
    <name evidence="2" type="ORF">CC78DRAFT_579964</name>
</gene>
<comment type="caution">
    <text evidence="2">The sequence shown here is derived from an EMBL/GenBank/DDBJ whole genome shotgun (WGS) entry which is preliminary data.</text>
</comment>
<keyword evidence="3" id="KW-1185">Reference proteome</keyword>
<feature type="compositionally biased region" description="Basic and acidic residues" evidence="1">
    <location>
        <begin position="8"/>
        <end position="34"/>
    </location>
</feature>
<protein>
    <submittedName>
        <fullName evidence="2">Uncharacterized protein</fullName>
    </submittedName>
</protein>
<evidence type="ECO:0000313" key="3">
    <source>
        <dbReference type="Proteomes" id="UP000800093"/>
    </source>
</evidence>
<dbReference type="EMBL" id="ML986613">
    <property type="protein sequence ID" value="KAF2264725.1"/>
    <property type="molecule type" value="Genomic_DNA"/>
</dbReference>
<sequence>MPMSHGDAFGRDSRRGLLAEQRRSQRRREGEGEMRQGLTGSRRVRNLAWASQTFKWAANTCHGAAYGANAHFVWTTNAEAAGADAIKEGGNQGRWACCEGASCWVLDERQPEIPRFQTIGHGHGQERIDRPRSVCIPEHPSNRVMRMHLHLHCPSVSVSDFPGLQSTPRLSAGSNKGFTFTLLGPE</sequence>
<dbReference type="Proteomes" id="UP000800093">
    <property type="component" value="Unassembled WGS sequence"/>
</dbReference>